<comment type="caution">
    <text evidence="2">The sequence shown here is derived from an EMBL/GenBank/DDBJ whole genome shotgun (WGS) entry which is preliminary data.</text>
</comment>
<sequence length="61" mass="6990">MGKIIRHEFTGSILGFWLLCLTIVLIPLAIVYLLHGTLQIVHEVDDPEEFVAQYRARKQAI</sequence>
<reference evidence="2 3" key="1">
    <citation type="submission" date="2019-02" db="EMBL/GenBank/DDBJ databases">
        <title>Deep-cultivation of Planctomycetes and their phenomic and genomic characterization uncovers novel biology.</title>
        <authorList>
            <person name="Wiegand S."/>
            <person name="Jogler M."/>
            <person name="Boedeker C."/>
            <person name="Pinto D."/>
            <person name="Vollmers J."/>
            <person name="Rivas-Marin E."/>
            <person name="Kohn T."/>
            <person name="Peeters S.H."/>
            <person name="Heuer A."/>
            <person name="Rast P."/>
            <person name="Oberbeckmann S."/>
            <person name="Bunk B."/>
            <person name="Jeske O."/>
            <person name="Meyerdierks A."/>
            <person name="Storesund J.E."/>
            <person name="Kallscheuer N."/>
            <person name="Luecker S."/>
            <person name="Lage O.M."/>
            <person name="Pohl T."/>
            <person name="Merkel B.J."/>
            <person name="Hornburger P."/>
            <person name="Mueller R.-W."/>
            <person name="Bruemmer F."/>
            <person name="Labrenz M."/>
            <person name="Spormann A.M."/>
            <person name="Op Den Camp H."/>
            <person name="Overmann J."/>
            <person name="Amann R."/>
            <person name="Jetten M.S.M."/>
            <person name="Mascher T."/>
            <person name="Medema M.H."/>
            <person name="Devos D.P."/>
            <person name="Kaster A.-K."/>
            <person name="Ovreas L."/>
            <person name="Rohde M."/>
            <person name="Galperin M.Y."/>
            <person name="Jogler C."/>
        </authorList>
    </citation>
    <scope>NUCLEOTIDE SEQUENCE [LARGE SCALE GENOMIC DNA]</scope>
    <source>
        <strain evidence="2 3">KOR34</strain>
    </source>
</reference>
<evidence type="ECO:0000256" key="1">
    <source>
        <dbReference type="SAM" id="Phobius"/>
    </source>
</evidence>
<keyword evidence="1" id="KW-0472">Membrane</keyword>
<dbReference type="AlphaFoldDB" id="A0A5C5VED6"/>
<evidence type="ECO:0000313" key="2">
    <source>
        <dbReference type="EMBL" id="TWT36994.1"/>
    </source>
</evidence>
<feature type="transmembrane region" description="Helical" evidence="1">
    <location>
        <begin position="12"/>
        <end position="34"/>
    </location>
</feature>
<organism evidence="2 3">
    <name type="scientific">Posidoniimonas corsicana</name>
    <dbReference type="NCBI Taxonomy" id="1938618"/>
    <lineage>
        <taxon>Bacteria</taxon>
        <taxon>Pseudomonadati</taxon>
        <taxon>Planctomycetota</taxon>
        <taxon>Planctomycetia</taxon>
        <taxon>Pirellulales</taxon>
        <taxon>Lacipirellulaceae</taxon>
        <taxon>Posidoniimonas</taxon>
    </lineage>
</organism>
<dbReference type="EMBL" id="SIHJ01000001">
    <property type="protein sequence ID" value="TWT36994.1"/>
    <property type="molecule type" value="Genomic_DNA"/>
</dbReference>
<keyword evidence="1" id="KW-0812">Transmembrane</keyword>
<keyword evidence="3" id="KW-1185">Reference proteome</keyword>
<protein>
    <submittedName>
        <fullName evidence="2">Uncharacterized protein</fullName>
    </submittedName>
</protein>
<gene>
    <name evidence="2" type="ORF">KOR34_19400</name>
</gene>
<dbReference type="RefSeq" id="WP_146564349.1">
    <property type="nucleotide sequence ID" value="NZ_SIHJ01000001.1"/>
</dbReference>
<name>A0A5C5VED6_9BACT</name>
<evidence type="ECO:0000313" key="3">
    <source>
        <dbReference type="Proteomes" id="UP000316714"/>
    </source>
</evidence>
<proteinExistence type="predicted"/>
<accession>A0A5C5VED6</accession>
<dbReference type="Proteomes" id="UP000316714">
    <property type="component" value="Unassembled WGS sequence"/>
</dbReference>
<keyword evidence="1" id="KW-1133">Transmembrane helix</keyword>